<dbReference type="InterPro" id="IPR003148">
    <property type="entry name" value="RCK_N"/>
</dbReference>
<dbReference type="Pfam" id="PF07885">
    <property type="entry name" value="Ion_trans_2"/>
    <property type="match status" value="1"/>
</dbReference>
<dbReference type="PROSITE" id="PS51201">
    <property type="entry name" value="RCK_N"/>
    <property type="match status" value="1"/>
</dbReference>
<dbReference type="Gene3D" id="3.40.50.720">
    <property type="entry name" value="NAD(P)-binding Rossmann-like Domain"/>
    <property type="match status" value="1"/>
</dbReference>
<keyword evidence="2" id="KW-1133">Transmembrane helix</keyword>
<dbReference type="SUPFAM" id="SSF81324">
    <property type="entry name" value="Voltage-gated potassium channels"/>
    <property type="match status" value="1"/>
</dbReference>
<dbReference type="AlphaFoldDB" id="A0A245ZTG1"/>
<keyword evidence="4" id="KW-0813">Transport</keyword>
<dbReference type="GO" id="GO:0006813">
    <property type="term" value="P:potassium ion transport"/>
    <property type="evidence" value="ECO:0007669"/>
    <property type="project" value="InterPro"/>
</dbReference>
<accession>A0A245ZTG1</accession>
<evidence type="ECO:0000313" key="4">
    <source>
        <dbReference type="EMBL" id="OWK33021.1"/>
    </source>
</evidence>
<dbReference type="EMBL" id="NBBJ01000001">
    <property type="protein sequence ID" value="OWK33021.1"/>
    <property type="molecule type" value="Genomic_DNA"/>
</dbReference>
<keyword evidence="4" id="KW-0406">Ion transport</keyword>
<dbReference type="GO" id="GO:0005886">
    <property type="term" value="C:plasma membrane"/>
    <property type="evidence" value="ECO:0007669"/>
    <property type="project" value="UniProtKB-SubCell"/>
</dbReference>
<dbReference type="Proteomes" id="UP000197783">
    <property type="component" value="Unassembled WGS sequence"/>
</dbReference>
<dbReference type="RefSeq" id="WP_088332957.1">
    <property type="nucleotide sequence ID" value="NZ_NBBJ01000001.1"/>
</dbReference>
<dbReference type="SUPFAM" id="SSF51735">
    <property type="entry name" value="NAD(P)-binding Rossmann-fold domains"/>
    <property type="match status" value="1"/>
</dbReference>
<evidence type="ECO:0000313" key="5">
    <source>
        <dbReference type="Proteomes" id="UP000197783"/>
    </source>
</evidence>
<keyword evidence="5" id="KW-1185">Reference proteome</keyword>
<evidence type="ECO:0000259" key="3">
    <source>
        <dbReference type="PROSITE" id="PS51201"/>
    </source>
</evidence>
<feature type="transmembrane region" description="Helical" evidence="2">
    <location>
        <begin position="57"/>
        <end position="76"/>
    </location>
</feature>
<feature type="transmembrane region" description="Helical" evidence="2">
    <location>
        <begin position="24"/>
        <end position="45"/>
    </location>
</feature>
<proteinExistence type="predicted"/>
<keyword evidence="4" id="KW-0407">Ion channel</keyword>
<sequence length="345" mass="37562">MRLNKHVEELHLRRRSALSDWASLALRIGLALTLIGIALGGHWLGRDGLRDNIDGSINFVDIMYFTMITVTTVGFGDIVPVTQGARLFDTFVVTPIRLFVWLIFLGTAYDFLLRRVWQRWRMRVIQRQLADHVVIAGYGTSGTEALRELIRRGVDPGSIVVIDRNQEALAHAEGCGAVVLDADATRDATLKTARIERAATLMVAAGRDDTTILIVLTARRLSREVRISAVIRSDDNEPLARQAGADVVINPASFAGLLLAGSTSGPHVSEYLTDLAAVHGRVALHERDATAQDVGRPLTGLATGLGVRMFRAGRCIGFDQPEAASVEIGDRIVEIVRGNTDASKV</sequence>
<dbReference type="InterPro" id="IPR050721">
    <property type="entry name" value="Trk_Ktr_HKT_K-transport"/>
</dbReference>
<dbReference type="InterPro" id="IPR036291">
    <property type="entry name" value="NAD(P)-bd_dom_sf"/>
</dbReference>
<keyword evidence="2" id="KW-0472">Membrane</keyword>
<dbReference type="PANTHER" id="PTHR43833">
    <property type="entry name" value="POTASSIUM CHANNEL PROTEIN 2-RELATED-RELATED"/>
    <property type="match status" value="1"/>
</dbReference>
<keyword evidence="2" id="KW-0812">Transmembrane</keyword>
<protein>
    <submittedName>
        <fullName evidence="4">Voltage-gated potassium channel Kch</fullName>
    </submittedName>
</protein>
<feature type="domain" description="RCK N-terminal" evidence="3">
    <location>
        <begin position="130"/>
        <end position="249"/>
    </location>
</feature>
<gene>
    <name evidence="4" type="primary">kch</name>
    <name evidence="4" type="ORF">SPMU_13650</name>
</gene>
<dbReference type="PANTHER" id="PTHR43833:SF9">
    <property type="entry name" value="POTASSIUM CHANNEL PROTEIN YUGO-RELATED"/>
    <property type="match status" value="1"/>
</dbReference>
<comment type="caution">
    <text evidence="4">The sequence shown here is derived from an EMBL/GenBank/DDBJ whole genome shotgun (WGS) entry which is preliminary data.</text>
</comment>
<comment type="subcellular location">
    <subcellularLocation>
        <location evidence="1">Cell membrane</location>
        <topology evidence="1">Multi-pass membrane protein</topology>
    </subcellularLocation>
</comment>
<name>A0A245ZTG1_9SPHN</name>
<reference evidence="4 5" key="1">
    <citation type="submission" date="2017-03" db="EMBL/GenBank/DDBJ databases">
        <title>Genome sequence of Sphingomonas mucosissima DSM 17494.</title>
        <authorList>
            <person name="Poehlein A."/>
            <person name="Wuebbeler J.H."/>
            <person name="Steinbuechel A."/>
            <person name="Daniel R."/>
        </authorList>
    </citation>
    <scope>NUCLEOTIDE SEQUENCE [LARGE SCALE GENOMIC DNA]</scope>
    <source>
        <strain evidence="4 5">DSM 17494</strain>
    </source>
</reference>
<dbReference type="Pfam" id="PF02254">
    <property type="entry name" value="TrkA_N"/>
    <property type="match status" value="1"/>
</dbReference>
<evidence type="ECO:0000256" key="1">
    <source>
        <dbReference type="ARBA" id="ARBA00004651"/>
    </source>
</evidence>
<dbReference type="OrthoDB" id="9799090at2"/>
<dbReference type="GO" id="GO:0034220">
    <property type="term" value="P:monoatomic ion transmembrane transport"/>
    <property type="evidence" value="ECO:0007669"/>
    <property type="project" value="UniProtKB-KW"/>
</dbReference>
<feature type="transmembrane region" description="Helical" evidence="2">
    <location>
        <begin position="96"/>
        <end position="113"/>
    </location>
</feature>
<dbReference type="Gene3D" id="1.10.287.70">
    <property type="match status" value="1"/>
</dbReference>
<organism evidence="4 5">
    <name type="scientific">Sphingomonas mucosissima</name>
    <dbReference type="NCBI Taxonomy" id="370959"/>
    <lineage>
        <taxon>Bacteria</taxon>
        <taxon>Pseudomonadati</taxon>
        <taxon>Pseudomonadota</taxon>
        <taxon>Alphaproteobacteria</taxon>
        <taxon>Sphingomonadales</taxon>
        <taxon>Sphingomonadaceae</taxon>
        <taxon>Sphingomonas</taxon>
    </lineage>
</organism>
<dbReference type="InterPro" id="IPR013099">
    <property type="entry name" value="K_chnl_dom"/>
</dbReference>
<evidence type="ECO:0000256" key="2">
    <source>
        <dbReference type="SAM" id="Phobius"/>
    </source>
</evidence>